<reference evidence="2 3" key="1">
    <citation type="journal article" date="2012" name="PLoS Pathog.">
        <title>Diverse lifestyles and strategies of plant pathogenesis encoded in the genomes of eighteen Dothideomycetes fungi.</title>
        <authorList>
            <person name="Ohm R.A."/>
            <person name="Feau N."/>
            <person name="Henrissat B."/>
            <person name="Schoch C.L."/>
            <person name="Horwitz B.A."/>
            <person name="Barry K.W."/>
            <person name="Condon B.J."/>
            <person name="Copeland A.C."/>
            <person name="Dhillon B."/>
            <person name="Glaser F."/>
            <person name="Hesse C.N."/>
            <person name="Kosti I."/>
            <person name="LaButti K."/>
            <person name="Lindquist E.A."/>
            <person name="Lucas S."/>
            <person name="Salamov A.A."/>
            <person name="Bradshaw R.E."/>
            <person name="Ciuffetti L."/>
            <person name="Hamelin R.C."/>
            <person name="Kema G.H.J."/>
            <person name="Lawrence C."/>
            <person name="Scott J.A."/>
            <person name="Spatafora J.W."/>
            <person name="Turgeon B.G."/>
            <person name="de Wit P.J.G.M."/>
            <person name="Zhong S."/>
            <person name="Goodwin S.B."/>
            <person name="Grigoriev I.V."/>
        </authorList>
    </citation>
    <scope>NUCLEOTIDE SEQUENCE [LARGE SCALE GENOMIC DNA]</scope>
    <source>
        <strain evidence="3">28A</strain>
    </source>
</reference>
<keyword evidence="1" id="KW-0472">Membrane</keyword>
<keyword evidence="3" id="KW-1185">Reference proteome</keyword>
<accession>R0JPB6</accession>
<dbReference type="HOGENOM" id="CLU_2293447_0_0_1"/>
<proteinExistence type="predicted"/>
<protein>
    <submittedName>
        <fullName evidence="2">Uncharacterized protein</fullName>
    </submittedName>
</protein>
<feature type="transmembrane region" description="Helical" evidence="1">
    <location>
        <begin position="6"/>
        <end position="25"/>
    </location>
</feature>
<gene>
    <name evidence="2" type="ORF">SETTUDRAFT_23006</name>
</gene>
<dbReference type="EMBL" id="KB908844">
    <property type="protein sequence ID" value="EOA83033.1"/>
    <property type="molecule type" value="Genomic_DNA"/>
</dbReference>
<dbReference type="Proteomes" id="UP000016935">
    <property type="component" value="Unassembled WGS sequence"/>
</dbReference>
<keyword evidence="1" id="KW-0812">Transmembrane</keyword>
<evidence type="ECO:0000313" key="2">
    <source>
        <dbReference type="EMBL" id="EOA83033.1"/>
    </source>
</evidence>
<sequence length="101" mass="11302">MLIMLVMFADIAAIMSVSLTLLFLFRDPQYTMNLQNEVRGHFRFQNKISNLAIVGILFSMTQSMRPGIYAPGSGSGRHRIFKGGVMEFVYMLGGVTIALDH</sequence>
<dbReference type="RefSeq" id="XP_008029401.1">
    <property type="nucleotide sequence ID" value="XM_008031210.1"/>
</dbReference>
<evidence type="ECO:0000313" key="3">
    <source>
        <dbReference type="Proteomes" id="UP000016935"/>
    </source>
</evidence>
<reference evidence="2 3" key="2">
    <citation type="journal article" date="2013" name="PLoS Genet.">
        <title>Comparative genome structure, secondary metabolite, and effector coding capacity across Cochliobolus pathogens.</title>
        <authorList>
            <person name="Condon B.J."/>
            <person name="Leng Y."/>
            <person name="Wu D."/>
            <person name="Bushley K.E."/>
            <person name="Ohm R.A."/>
            <person name="Otillar R."/>
            <person name="Martin J."/>
            <person name="Schackwitz W."/>
            <person name="Grimwood J."/>
            <person name="MohdZainudin N."/>
            <person name="Xue C."/>
            <person name="Wang R."/>
            <person name="Manning V.A."/>
            <person name="Dhillon B."/>
            <person name="Tu Z.J."/>
            <person name="Steffenson B.J."/>
            <person name="Salamov A."/>
            <person name="Sun H."/>
            <person name="Lowry S."/>
            <person name="LaButti K."/>
            <person name="Han J."/>
            <person name="Copeland A."/>
            <person name="Lindquist E."/>
            <person name="Barry K."/>
            <person name="Schmutz J."/>
            <person name="Baker S.E."/>
            <person name="Ciuffetti L.M."/>
            <person name="Grigoriev I.V."/>
            <person name="Zhong S."/>
            <person name="Turgeon B.G."/>
        </authorList>
    </citation>
    <scope>NUCLEOTIDE SEQUENCE [LARGE SCALE GENOMIC DNA]</scope>
    <source>
        <strain evidence="3">28A</strain>
    </source>
</reference>
<name>R0JPB6_EXST2</name>
<dbReference type="GeneID" id="19402621"/>
<evidence type="ECO:0000256" key="1">
    <source>
        <dbReference type="SAM" id="Phobius"/>
    </source>
</evidence>
<dbReference type="AlphaFoldDB" id="R0JPB6"/>
<organism evidence="2 3">
    <name type="scientific">Exserohilum turcicum (strain 28A)</name>
    <name type="common">Northern leaf blight fungus</name>
    <name type="synonym">Setosphaeria turcica</name>
    <dbReference type="NCBI Taxonomy" id="671987"/>
    <lineage>
        <taxon>Eukaryota</taxon>
        <taxon>Fungi</taxon>
        <taxon>Dikarya</taxon>
        <taxon>Ascomycota</taxon>
        <taxon>Pezizomycotina</taxon>
        <taxon>Dothideomycetes</taxon>
        <taxon>Pleosporomycetidae</taxon>
        <taxon>Pleosporales</taxon>
        <taxon>Pleosporineae</taxon>
        <taxon>Pleosporaceae</taxon>
        <taxon>Exserohilum</taxon>
    </lineage>
</organism>
<keyword evidence="1" id="KW-1133">Transmembrane helix</keyword>